<dbReference type="PROSITE" id="PS00108">
    <property type="entry name" value="PROTEIN_KINASE_ST"/>
    <property type="match status" value="1"/>
</dbReference>
<dbReference type="WBParaSite" id="Csp11.Scaffold629.g16068.t1">
    <property type="protein sequence ID" value="Csp11.Scaffold629.g16068.t1"/>
    <property type="gene ID" value="Csp11.Scaffold629.g16068"/>
</dbReference>
<evidence type="ECO:0000313" key="11">
    <source>
        <dbReference type="WBParaSite" id="Csp11.Scaffold629.g16068.t1"/>
    </source>
</evidence>
<dbReference type="FunFam" id="3.30.200.20:FF:000358">
    <property type="entry name" value="Tau tubulin kinase 2b"/>
    <property type="match status" value="1"/>
</dbReference>
<evidence type="ECO:0000256" key="8">
    <source>
        <dbReference type="SAM" id="MobiDB-lite"/>
    </source>
</evidence>
<feature type="domain" description="Protein kinase" evidence="9">
    <location>
        <begin position="33"/>
        <end position="310"/>
    </location>
</feature>
<evidence type="ECO:0000256" key="3">
    <source>
        <dbReference type="ARBA" id="ARBA00022679"/>
    </source>
</evidence>
<name>A0A1I7U8Z6_9PELO</name>
<proteinExistence type="inferred from homology"/>
<dbReference type="eggNOG" id="KOG1164">
    <property type="taxonomic scope" value="Eukaryota"/>
</dbReference>
<dbReference type="InterPro" id="IPR011009">
    <property type="entry name" value="Kinase-like_dom_sf"/>
</dbReference>
<dbReference type="GO" id="GO:0015630">
    <property type="term" value="C:microtubule cytoskeleton"/>
    <property type="evidence" value="ECO:0007669"/>
    <property type="project" value="UniProtKB-ARBA"/>
</dbReference>
<sequence length="387" mass="44284">MANENKEKDDEKEKEKDPMEAVTFNIGKHFGPWVIDRILDEGGFGKVYLVKTKDGKKAALKAESNEVEGGSAIKLESLILKKLNKNGPVPHVPELFLAAKRKKYCYMIMTLLGLNLKALKGRLYEKEGKDRFTRGTWSRVGIQCLYALKYMHDCGFVHRDIKPQNFMFGNEEDAERARMIHILDFGLSRSFAKYCETSKKWSARRARGSAEFRGTLRYTSPNVHMRKEQGRVDDVWSLLYVLIELNGGLPWQTCSNKEQVEAMKLTMADSVVMLNMPTCLSGVMPHLRTLDYYQRPDYHLIFKALWQVMLNEGQNTRSRFDWEHKNPDPSVAPADWENADGRFFKQDVIGINGPPTHEKGGAESTQADEAWKSDKGQGRSLNHKSKK</sequence>
<evidence type="ECO:0000256" key="6">
    <source>
        <dbReference type="ARBA" id="ARBA00022840"/>
    </source>
</evidence>
<dbReference type="Proteomes" id="UP000095282">
    <property type="component" value="Unplaced"/>
</dbReference>
<evidence type="ECO:0000256" key="1">
    <source>
        <dbReference type="ARBA" id="ARBA00012513"/>
    </source>
</evidence>
<dbReference type="STRING" id="1561998.A0A1I7U8Z6"/>
<dbReference type="Pfam" id="PF00069">
    <property type="entry name" value="Pkinase"/>
    <property type="match status" value="1"/>
</dbReference>
<dbReference type="PROSITE" id="PS50011">
    <property type="entry name" value="PROTEIN_KINASE_DOM"/>
    <property type="match status" value="1"/>
</dbReference>
<evidence type="ECO:0000256" key="7">
    <source>
        <dbReference type="ARBA" id="ARBA00061588"/>
    </source>
</evidence>
<reference evidence="11" key="1">
    <citation type="submission" date="2016-11" db="UniProtKB">
        <authorList>
            <consortium name="WormBaseParasite"/>
        </authorList>
    </citation>
    <scope>IDENTIFICATION</scope>
</reference>
<accession>A0A1I7U8Z6</accession>
<keyword evidence="3" id="KW-0808">Transferase</keyword>
<keyword evidence="2" id="KW-0723">Serine/threonine-protein kinase</keyword>
<evidence type="ECO:0000256" key="5">
    <source>
        <dbReference type="ARBA" id="ARBA00022777"/>
    </source>
</evidence>
<comment type="similarity">
    <text evidence="7">Belongs to the protein kinase superfamily. CK1 Ser/Thr protein kinase family.</text>
</comment>
<evidence type="ECO:0000259" key="9">
    <source>
        <dbReference type="PROSITE" id="PS50011"/>
    </source>
</evidence>
<feature type="region of interest" description="Disordered" evidence="8">
    <location>
        <begin position="347"/>
        <end position="387"/>
    </location>
</feature>
<evidence type="ECO:0000256" key="4">
    <source>
        <dbReference type="ARBA" id="ARBA00022741"/>
    </source>
</evidence>
<dbReference type="Gene3D" id="1.10.510.10">
    <property type="entry name" value="Transferase(Phosphotransferase) domain 1"/>
    <property type="match status" value="1"/>
</dbReference>
<dbReference type="GO" id="GO:0005524">
    <property type="term" value="F:ATP binding"/>
    <property type="evidence" value="ECO:0007669"/>
    <property type="project" value="UniProtKB-KW"/>
</dbReference>
<dbReference type="EC" id="2.7.11.1" evidence="1"/>
<evidence type="ECO:0000256" key="2">
    <source>
        <dbReference type="ARBA" id="ARBA00022527"/>
    </source>
</evidence>
<keyword evidence="10" id="KW-1185">Reference proteome</keyword>
<keyword evidence="5" id="KW-0418">Kinase</keyword>
<keyword evidence="4" id="KW-0547">Nucleotide-binding</keyword>
<dbReference type="SUPFAM" id="SSF56112">
    <property type="entry name" value="Protein kinase-like (PK-like)"/>
    <property type="match status" value="1"/>
</dbReference>
<dbReference type="InterPro" id="IPR050235">
    <property type="entry name" value="CK1_Ser-Thr_kinase"/>
</dbReference>
<evidence type="ECO:0000313" key="10">
    <source>
        <dbReference type="Proteomes" id="UP000095282"/>
    </source>
</evidence>
<dbReference type="InterPro" id="IPR008271">
    <property type="entry name" value="Ser/Thr_kinase_AS"/>
</dbReference>
<organism evidence="10 11">
    <name type="scientific">Caenorhabditis tropicalis</name>
    <dbReference type="NCBI Taxonomy" id="1561998"/>
    <lineage>
        <taxon>Eukaryota</taxon>
        <taxon>Metazoa</taxon>
        <taxon>Ecdysozoa</taxon>
        <taxon>Nematoda</taxon>
        <taxon>Chromadorea</taxon>
        <taxon>Rhabditida</taxon>
        <taxon>Rhabditina</taxon>
        <taxon>Rhabditomorpha</taxon>
        <taxon>Rhabditoidea</taxon>
        <taxon>Rhabditidae</taxon>
        <taxon>Peloderinae</taxon>
        <taxon>Caenorhabditis</taxon>
    </lineage>
</organism>
<dbReference type="PANTHER" id="PTHR11909">
    <property type="entry name" value="CASEIN KINASE-RELATED"/>
    <property type="match status" value="1"/>
</dbReference>
<protein>
    <recommendedName>
        <fullName evidence="1">non-specific serine/threonine protein kinase</fullName>
        <ecNumber evidence="1">2.7.11.1</ecNumber>
    </recommendedName>
</protein>
<keyword evidence="6" id="KW-0067">ATP-binding</keyword>
<dbReference type="FunFam" id="1.10.510.10:FF:000883">
    <property type="entry name" value="Tau TuBulin Kinase"/>
    <property type="match status" value="1"/>
</dbReference>
<dbReference type="InterPro" id="IPR000719">
    <property type="entry name" value="Prot_kinase_dom"/>
</dbReference>
<dbReference type="SMART" id="SM00220">
    <property type="entry name" value="S_TKc"/>
    <property type="match status" value="1"/>
</dbReference>
<dbReference type="GO" id="GO:0004674">
    <property type="term" value="F:protein serine/threonine kinase activity"/>
    <property type="evidence" value="ECO:0007669"/>
    <property type="project" value="UniProtKB-KW"/>
</dbReference>
<dbReference type="AlphaFoldDB" id="A0A1I7U8Z6"/>